<sequence length="47" mass="5706">MYIYIWTTRDNNHGRHLQLNDFRVVFSSACLRQWAQITKSWGFLCPM</sequence>
<dbReference type="AlphaFoldDB" id="A0A2P2NQW8"/>
<protein>
    <submittedName>
        <fullName evidence="1">Uncharacterized protein</fullName>
    </submittedName>
</protein>
<reference evidence="1" key="1">
    <citation type="submission" date="2018-02" db="EMBL/GenBank/DDBJ databases">
        <title>Rhizophora mucronata_Transcriptome.</title>
        <authorList>
            <person name="Meera S.P."/>
            <person name="Sreeshan A."/>
            <person name="Augustine A."/>
        </authorList>
    </citation>
    <scope>NUCLEOTIDE SEQUENCE</scope>
    <source>
        <tissue evidence="1">Leaf</tissue>
    </source>
</reference>
<evidence type="ECO:0000313" key="1">
    <source>
        <dbReference type="EMBL" id="MBX44898.1"/>
    </source>
</evidence>
<organism evidence="1">
    <name type="scientific">Rhizophora mucronata</name>
    <name type="common">Asiatic mangrove</name>
    <dbReference type="NCBI Taxonomy" id="61149"/>
    <lineage>
        <taxon>Eukaryota</taxon>
        <taxon>Viridiplantae</taxon>
        <taxon>Streptophyta</taxon>
        <taxon>Embryophyta</taxon>
        <taxon>Tracheophyta</taxon>
        <taxon>Spermatophyta</taxon>
        <taxon>Magnoliopsida</taxon>
        <taxon>eudicotyledons</taxon>
        <taxon>Gunneridae</taxon>
        <taxon>Pentapetalae</taxon>
        <taxon>rosids</taxon>
        <taxon>fabids</taxon>
        <taxon>Malpighiales</taxon>
        <taxon>Rhizophoraceae</taxon>
        <taxon>Rhizophora</taxon>
    </lineage>
</organism>
<name>A0A2P2NQW8_RHIMU</name>
<dbReference type="EMBL" id="GGEC01064414">
    <property type="protein sequence ID" value="MBX44898.1"/>
    <property type="molecule type" value="Transcribed_RNA"/>
</dbReference>
<proteinExistence type="predicted"/>
<accession>A0A2P2NQW8</accession>